<proteinExistence type="predicted"/>
<dbReference type="InterPro" id="IPR010559">
    <property type="entry name" value="Sig_transdc_His_kin_internal"/>
</dbReference>
<evidence type="ECO:0000313" key="3">
    <source>
        <dbReference type="EMBL" id="NCI50304.1"/>
    </source>
</evidence>
<dbReference type="PANTHER" id="PTHR34220:SF7">
    <property type="entry name" value="SENSOR HISTIDINE KINASE YPDA"/>
    <property type="match status" value="1"/>
</dbReference>
<gene>
    <name evidence="3" type="ORF">GWC95_10255</name>
</gene>
<dbReference type="InterPro" id="IPR050640">
    <property type="entry name" value="Bact_2-comp_sensor_kinase"/>
</dbReference>
<feature type="transmembrane region" description="Helical" evidence="1">
    <location>
        <begin position="87"/>
        <end position="108"/>
    </location>
</feature>
<feature type="transmembrane region" description="Helical" evidence="1">
    <location>
        <begin position="135"/>
        <end position="156"/>
    </location>
</feature>
<evidence type="ECO:0000313" key="4">
    <source>
        <dbReference type="Proteomes" id="UP000753802"/>
    </source>
</evidence>
<reference evidence="3 4" key="1">
    <citation type="submission" date="2020-01" db="EMBL/GenBank/DDBJ databases">
        <title>Genome analysis.</title>
        <authorList>
            <person name="Wu S."/>
            <person name="Wang G."/>
        </authorList>
    </citation>
    <scope>NUCLEOTIDE SEQUENCE [LARGE SCALE GENOMIC DNA]</scope>
    <source>
        <strain evidence="3 4">SYL130</strain>
    </source>
</reference>
<dbReference type="SUPFAM" id="SSF55874">
    <property type="entry name" value="ATPase domain of HSP90 chaperone/DNA topoisomerase II/histidine kinase"/>
    <property type="match status" value="1"/>
</dbReference>
<evidence type="ECO:0000259" key="2">
    <source>
        <dbReference type="Pfam" id="PF06580"/>
    </source>
</evidence>
<dbReference type="Proteomes" id="UP000753802">
    <property type="component" value="Unassembled WGS sequence"/>
</dbReference>
<keyword evidence="1" id="KW-0812">Transmembrane</keyword>
<dbReference type="PANTHER" id="PTHR34220">
    <property type="entry name" value="SENSOR HISTIDINE KINASE YPDA"/>
    <property type="match status" value="1"/>
</dbReference>
<keyword evidence="1" id="KW-0472">Membrane</keyword>
<sequence>MSAVSQPFKFDKYAKIEIAFFAFVSFCVPLLSDLEYSFNEQPEQFSTSYYSVNVIRRLVWGSYHFFAYYLFYLLAIKRLLLKKKYFYFLLAFAGFVVFMEFFIKYGMYGTISKMNFLPAQLRTEAQKFSRSNGRLSFTISYLMLQVVQMTALGYFVHQDRQDKQLRELQRLQAEADLRHLKAQLQPHFFFNTLNNIYSLALQRSELTAPLVSKLSDMMRYVIYESDHQKVRLKNEVRFINNYIDVQSVRYSERISIRFDTQGIDDTAAIEPLLLLPFIENAFKHGTENETAEGFIDIVVCLTGQEFTLSVANSRVPQAVSTPAGIGLATTKKRLAILYPGKHSLTIDSTSSVYKILLTLMLD</sequence>
<dbReference type="EMBL" id="JAACJS010000012">
    <property type="protein sequence ID" value="NCI50304.1"/>
    <property type="molecule type" value="Genomic_DNA"/>
</dbReference>
<feature type="domain" description="Signal transduction histidine kinase internal region" evidence="2">
    <location>
        <begin position="175"/>
        <end position="254"/>
    </location>
</feature>
<accession>A0ABW9ZTI0</accession>
<protein>
    <recommendedName>
        <fullName evidence="2">Signal transduction histidine kinase internal region domain-containing protein</fullName>
    </recommendedName>
</protein>
<feature type="transmembrane region" description="Helical" evidence="1">
    <location>
        <begin position="58"/>
        <end position="75"/>
    </location>
</feature>
<organism evidence="3 4">
    <name type="scientific">Sediminibacterium roseum</name>
    <dbReference type="NCBI Taxonomy" id="1978412"/>
    <lineage>
        <taxon>Bacteria</taxon>
        <taxon>Pseudomonadati</taxon>
        <taxon>Bacteroidota</taxon>
        <taxon>Chitinophagia</taxon>
        <taxon>Chitinophagales</taxon>
        <taxon>Chitinophagaceae</taxon>
        <taxon>Sediminibacterium</taxon>
    </lineage>
</organism>
<dbReference type="InterPro" id="IPR036890">
    <property type="entry name" value="HATPase_C_sf"/>
</dbReference>
<feature type="transmembrane region" description="Helical" evidence="1">
    <location>
        <begin position="18"/>
        <end position="38"/>
    </location>
</feature>
<dbReference type="Pfam" id="PF06580">
    <property type="entry name" value="His_kinase"/>
    <property type="match status" value="1"/>
</dbReference>
<dbReference type="RefSeq" id="WP_161818607.1">
    <property type="nucleotide sequence ID" value="NZ_JAACJS010000012.1"/>
</dbReference>
<comment type="caution">
    <text evidence="3">The sequence shown here is derived from an EMBL/GenBank/DDBJ whole genome shotgun (WGS) entry which is preliminary data.</text>
</comment>
<evidence type="ECO:0000256" key="1">
    <source>
        <dbReference type="SAM" id="Phobius"/>
    </source>
</evidence>
<keyword evidence="4" id="KW-1185">Reference proteome</keyword>
<name>A0ABW9ZTI0_9BACT</name>
<keyword evidence="1" id="KW-1133">Transmembrane helix</keyword>